<dbReference type="PANTHER" id="PTHR12592">
    <property type="entry name" value="ATP-DEPENDENT (S)-NAD(P)H-HYDRATE DEHYDRATASE FAMILY MEMBER"/>
    <property type="match status" value="1"/>
</dbReference>
<comment type="function">
    <text evidence="17">Catalyzes the epimerization of the S- and R-forms of NAD(P)HX, a damaged form of NAD(P)H that is a result of enzymatic or heat-dependent hydration. This is a prerequisite for the S-specific NAD(P)H-hydrate dehydratase to allow the repair of both epimers of NAD(P)HX.</text>
</comment>
<dbReference type="HAMAP" id="MF_01966">
    <property type="entry name" value="NADHX_epimerase"/>
    <property type="match status" value="1"/>
</dbReference>
<dbReference type="EMBL" id="AGZR01000005">
    <property type="protein sequence ID" value="EPD33201.1"/>
    <property type="molecule type" value="Genomic_DNA"/>
</dbReference>
<dbReference type="SUPFAM" id="SSF53613">
    <property type="entry name" value="Ribokinase-like"/>
    <property type="match status" value="1"/>
</dbReference>
<comment type="catalytic activity">
    <reaction evidence="15 18">
        <text>(6S)-NADHX + ADP = AMP + phosphate + NADH + H(+)</text>
        <dbReference type="Rhea" id="RHEA:32223"/>
        <dbReference type="ChEBI" id="CHEBI:15378"/>
        <dbReference type="ChEBI" id="CHEBI:43474"/>
        <dbReference type="ChEBI" id="CHEBI:57945"/>
        <dbReference type="ChEBI" id="CHEBI:64074"/>
        <dbReference type="ChEBI" id="CHEBI:456215"/>
        <dbReference type="ChEBI" id="CHEBI:456216"/>
        <dbReference type="EC" id="4.2.1.136"/>
    </reaction>
</comment>
<dbReference type="PATRIC" id="fig|883161.3.peg.732"/>
<feature type="binding site" evidence="17">
    <location>
        <begin position="117"/>
        <end position="123"/>
    </location>
    <ligand>
        <name>(6S)-NADPHX</name>
        <dbReference type="ChEBI" id="CHEBI:64076"/>
    </ligand>
</feature>
<dbReference type="InterPro" id="IPR030677">
    <property type="entry name" value="Nnr"/>
</dbReference>
<evidence type="ECO:0000256" key="8">
    <source>
        <dbReference type="ARBA" id="ARBA00022857"/>
    </source>
</evidence>
<dbReference type="PANTHER" id="PTHR12592:SF0">
    <property type="entry name" value="ATP-DEPENDENT (S)-NAD(P)H-HYDRATE DEHYDRATASE"/>
    <property type="match status" value="1"/>
</dbReference>
<comment type="caution">
    <text evidence="17">Lacks conserved residue(s) required for the propagation of feature annotation.</text>
</comment>
<feature type="binding site" evidence="17">
    <location>
        <position position="113"/>
    </location>
    <ligand>
        <name>K(+)</name>
        <dbReference type="ChEBI" id="CHEBI:29103"/>
    </ligand>
</feature>
<dbReference type="EC" id="5.1.99.6" evidence="17"/>
<evidence type="ECO:0000256" key="2">
    <source>
        <dbReference type="ARBA" id="ARBA00000909"/>
    </source>
</evidence>
<dbReference type="STRING" id="883161.HMPREF9306_00732"/>
<feature type="domain" description="YjeF C-terminal" evidence="19">
    <location>
        <begin position="208"/>
        <end position="459"/>
    </location>
</feature>
<protein>
    <recommendedName>
        <fullName evidence="17">NAD(P)H-hydrate epimerase</fullName>
        <ecNumber evidence="17">5.1.99.6</ecNumber>
    </recommendedName>
    <alternativeName>
        <fullName evidence="17">NAD(P)HX epimerase</fullName>
    </alternativeName>
</protein>
<evidence type="ECO:0000259" key="20">
    <source>
        <dbReference type="PROSITE" id="PS51385"/>
    </source>
</evidence>
<dbReference type="CDD" id="cd01171">
    <property type="entry name" value="YXKO-related"/>
    <property type="match status" value="1"/>
</dbReference>
<comment type="caution">
    <text evidence="21">The sequence shown here is derived from an EMBL/GenBank/DDBJ whole genome shotgun (WGS) entry which is preliminary data.</text>
</comment>
<comment type="catalytic activity">
    <reaction evidence="2 17 18">
        <text>(6R)-NADPHX = (6S)-NADPHX</text>
        <dbReference type="Rhea" id="RHEA:32227"/>
        <dbReference type="ChEBI" id="CHEBI:64076"/>
        <dbReference type="ChEBI" id="CHEBI:64077"/>
        <dbReference type="EC" id="5.1.99.6"/>
    </reaction>
</comment>
<dbReference type="InterPro" id="IPR004443">
    <property type="entry name" value="YjeF_N_dom"/>
</dbReference>
<feature type="binding site" evidence="17">
    <location>
        <begin position="56"/>
        <end position="60"/>
    </location>
    <ligand>
        <name>(6S)-NADPHX</name>
        <dbReference type="ChEBI" id="CHEBI:64076"/>
    </ligand>
</feature>
<evidence type="ECO:0000256" key="6">
    <source>
        <dbReference type="ARBA" id="ARBA00022741"/>
    </source>
</evidence>
<accession>S2W261</accession>
<dbReference type="RefSeq" id="WP_016455576.1">
    <property type="nucleotide sequence ID" value="NZ_KE150269.1"/>
</dbReference>
<keyword evidence="11 17" id="KW-0413">Isomerase</keyword>
<evidence type="ECO:0000259" key="19">
    <source>
        <dbReference type="PROSITE" id="PS51383"/>
    </source>
</evidence>
<evidence type="ECO:0000313" key="22">
    <source>
        <dbReference type="Proteomes" id="UP000014417"/>
    </source>
</evidence>
<dbReference type="Proteomes" id="UP000014417">
    <property type="component" value="Unassembled WGS sequence"/>
</dbReference>
<dbReference type="GO" id="GO:0110051">
    <property type="term" value="P:metabolite repair"/>
    <property type="evidence" value="ECO:0007669"/>
    <property type="project" value="TreeGrafter"/>
</dbReference>
<comment type="function">
    <text evidence="14 18">Bifunctional enzyme that catalyzes the epimerization of the S- and R-forms of NAD(P)HX and the dehydration of the S-form of NAD(P)HX at the expense of ADP, which is converted to AMP. This allows the repair of both epimers of NAD(P)HX, a damaged form of NAD(P)H that is a result of enzymatic or heat-dependent hydration.</text>
</comment>
<dbReference type="GO" id="GO:0005524">
    <property type="term" value="F:ATP binding"/>
    <property type="evidence" value="ECO:0007669"/>
    <property type="project" value="UniProtKB-UniRule"/>
</dbReference>
<feature type="binding site" evidence="17">
    <location>
        <position position="146"/>
    </location>
    <ligand>
        <name>(6S)-NADPHX</name>
        <dbReference type="ChEBI" id="CHEBI:64076"/>
    </ligand>
</feature>
<evidence type="ECO:0000256" key="12">
    <source>
        <dbReference type="ARBA" id="ARBA00023239"/>
    </source>
</evidence>
<dbReference type="Pfam" id="PF01256">
    <property type="entry name" value="Carb_kinase"/>
    <property type="match status" value="1"/>
</dbReference>
<dbReference type="GO" id="GO:0052856">
    <property type="term" value="F:NAD(P)HX epimerase activity"/>
    <property type="evidence" value="ECO:0007669"/>
    <property type="project" value="UniProtKB-UniRule"/>
</dbReference>
<dbReference type="InterPro" id="IPR000631">
    <property type="entry name" value="CARKD"/>
</dbReference>
<dbReference type="NCBIfam" id="TIGR00197">
    <property type="entry name" value="yjeF_nterm"/>
    <property type="match status" value="1"/>
</dbReference>
<keyword evidence="13" id="KW-0511">Multifunctional enzyme</keyword>
<keyword evidence="5 17" id="KW-0479">Metal-binding</keyword>
<dbReference type="OrthoDB" id="9806925at2"/>
<proteinExistence type="inferred from homology"/>
<evidence type="ECO:0000256" key="5">
    <source>
        <dbReference type="ARBA" id="ARBA00022723"/>
    </source>
</evidence>
<evidence type="ECO:0000256" key="17">
    <source>
        <dbReference type="HAMAP-Rule" id="MF_01966"/>
    </source>
</evidence>
<comment type="catalytic activity">
    <reaction evidence="1 17 18">
        <text>(6R)-NADHX = (6S)-NADHX</text>
        <dbReference type="Rhea" id="RHEA:32215"/>
        <dbReference type="ChEBI" id="CHEBI:64074"/>
        <dbReference type="ChEBI" id="CHEBI:64075"/>
        <dbReference type="EC" id="5.1.99.6"/>
    </reaction>
</comment>
<evidence type="ECO:0000256" key="15">
    <source>
        <dbReference type="ARBA" id="ARBA00048238"/>
    </source>
</evidence>
<evidence type="ECO:0000256" key="1">
    <source>
        <dbReference type="ARBA" id="ARBA00000013"/>
    </source>
</evidence>
<feature type="binding site" evidence="17">
    <location>
        <position position="57"/>
    </location>
    <ligand>
        <name>K(+)</name>
        <dbReference type="ChEBI" id="CHEBI:29103"/>
    </ligand>
</feature>
<dbReference type="SUPFAM" id="SSF64153">
    <property type="entry name" value="YjeF N-terminal domain-like"/>
    <property type="match status" value="1"/>
</dbReference>
<comment type="catalytic activity">
    <reaction evidence="16 18">
        <text>(6S)-NADPHX + ADP = AMP + phosphate + NADPH + H(+)</text>
        <dbReference type="Rhea" id="RHEA:32235"/>
        <dbReference type="ChEBI" id="CHEBI:15378"/>
        <dbReference type="ChEBI" id="CHEBI:43474"/>
        <dbReference type="ChEBI" id="CHEBI:57783"/>
        <dbReference type="ChEBI" id="CHEBI:64076"/>
        <dbReference type="ChEBI" id="CHEBI:456215"/>
        <dbReference type="ChEBI" id="CHEBI:456216"/>
        <dbReference type="EC" id="4.2.1.136"/>
    </reaction>
</comment>
<dbReference type="InterPro" id="IPR029056">
    <property type="entry name" value="Ribokinase-like"/>
</dbReference>
<evidence type="ECO:0000256" key="9">
    <source>
        <dbReference type="ARBA" id="ARBA00022958"/>
    </source>
</evidence>
<evidence type="ECO:0000313" key="21">
    <source>
        <dbReference type="EMBL" id="EPD33201.1"/>
    </source>
</evidence>
<evidence type="ECO:0000256" key="7">
    <source>
        <dbReference type="ARBA" id="ARBA00022840"/>
    </source>
</evidence>
<comment type="similarity">
    <text evidence="3 18">In the N-terminal section; belongs to the NnrE/AIBP family.</text>
</comment>
<evidence type="ECO:0000256" key="11">
    <source>
        <dbReference type="ARBA" id="ARBA00023235"/>
    </source>
</evidence>
<dbReference type="Gene3D" id="3.40.1190.20">
    <property type="match status" value="1"/>
</dbReference>
<evidence type="ECO:0000256" key="4">
    <source>
        <dbReference type="ARBA" id="ARBA00009524"/>
    </source>
</evidence>
<dbReference type="Pfam" id="PF03853">
    <property type="entry name" value="YjeF_N"/>
    <property type="match status" value="1"/>
</dbReference>
<comment type="similarity">
    <text evidence="17">Belongs to the NnrE/AIBP family.</text>
</comment>
<evidence type="ECO:0000256" key="14">
    <source>
        <dbReference type="ARBA" id="ARBA00025153"/>
    </source>
</evidence>
<keyword evidence="9 17" id="KW-0630">Potassium</keyword>
<keyword evidence="7 18" id="KW-0067">ATP-binding</keyword>
<evidence type="ECO:0000256" key="13">
    <source>
        <dbReference type="ARBA" id="ARBA00023268"/>
    </source>
</evidence>
<feature type="domain" description="YjeF N-terminal" evidence="20">
    <location>
        <begin position="10"/>
        <end position="203"/>
    </location>
</feature>
<sequence length="459" mass="47318">MRQVACVAQIRAAEEAFFQANPDVDLMQRAAAQVAEMADSMIVPGGTVLVAAGPGNNGGDGLYAASRLAKLGFQVYVWLPLNKTHEAGLSAALQAGSTLVDSFDELDVDLVIDAVFGIGGRPGIPANMVGLADFVEYTGAPVLAVDIPSGLDADSHRVSAPCLPADVTVTFGAFKFCQVAYPAKAKCGEVRLPDIGLKVPETAIGQLDELDVGGLWPVPDHTSDKYSRGVLGIDTGSQKYFGAALLNLSGALHAGAGMVRYAGPVPKETVVSKFSSVTIGVGKVKAWLVGSGWGGPDKQRLEKRVSDDVPMVIDAEAIDSLEGLKLPENSLLTPHAGELARLLRVERFEVEDDPIGSVKNAANKVGATVLLKGATQFVSDGENVIIATEGSAWSAQAGSGDVLAGICGTLLAAMGGEYPAILIGALGASIQAMGGRANPGPHTPEEAAKAMAELIGRLV</sequence>
<organism evidence="21 22">
    <name type="scientific">Propionimicrobium lymphophilum ACS-093-V-SCH5</name>
    <dbReference type="NCBI Taxonomy" id="883161"/>
    <lineage>
        <taxon>Bacteria</taxon>
        <taxon>Bacillati</taxon>
        <taxon>Actinomycetota</taxon>
        <taxon>Actinomycetes</taxon>
        <taxon>Propionibacteriales</taxon>
        <taxon>Propionibacteriaceae</taxon>
        <taxon>Propionimicrobium</taxon>
    </lineage>
</organism>
<evidence type="ECO:0000256" key="16">
    <source>
        <dbReference type="ARBA" id="ARBA00049209"/>
    </source>
</evidence>
<name>S2W261_9ACTN</name>
<dbReference type="PROSITE" id="PS51385">
    <property type="entry name" value="YJEF_N"/>
    <property type="match status" value="1"/>
</dbReference>
<dbReference type="PIRSF" id="PIRSF017184">
    <property type="entry name" value="Nnr"/>
    <property type="match status" value="1"/>
</dbReference>
<keyword evidence="10 17" id="KW-0520">NAD</keyword>
<dbReference type="GO" id="GO:0046872">
    <property type="term" value="F:metal ion binding"/>
    <property type="evidence" value="ECO:0007669"/>
    <property type="project" value="UniProtKB-UniRule"/>
</dbReference>
<gene>
    <name evidence="17" type="primary">nnrE</name>
    <name evidence="21" type="ORF">HMPREF9306_00732</name>
</gene>
<dbReference type="GO" id="GO:0052855">
    <property type="term" value="F:ADP-dependent NAD(P)H-hydrate dehydratase activity"/>
    <property type="evidence" value="ECO:0007669"/>
    <property type="project" value="UniProtKB-UniRule"/>
</dbReference>
<dbReference type="HOGENOM" id="CLU_024853_4_0_11"/>
<comment type="cofactor">
    <cofactor evidence="17 18">
        <name>K(+)</name>
        <dbReference type="ChEBI" id="CHEBI:29103"/>
    </cofactor>
    <text evidence="17 18">Binds 1 potassium ion per subunit.</text>
</comment>
<keyword evidence="12 18" id="KW-0456">Lyase</keyword>
<dbReference type="InterPro" id="IPR036652">
    <property type="entry name" value="YjeF_N_dom_sf"/>
</dbReference>
<feature type="binding site" evidence="17">
    <location>
        <position position="149"/>
    </location>
    <ligand>
        <name>K(+)</name>
        <dbReference type="ChEBI" id="CHEBI:29103"/>
    </ligand>
</feature>
<evidence type="ECO:0000256" key="10">
    <source>
        <dbReference type="ARBA" id="ARBA00023027"/>
    </source>
</evidence>
<dbReference type="PROSITE" id="PS51383">
    <property type="entry name" value="YJEF_C_3"/>
    <property type="match status" value="1"/>
</dbReference>
<evidence type="ECO:0000256" key="3">
    <source>
        <dbReference type="ARBA" id="ARBA00006001"/>
    </source>
</evidence>
<dbReference type="Gene3D" id="3.40.50.10260">
    <property type="entry name" value="YjeF N-terminal domain"/>
    <property type="match status" value="1"/>
</dbReference>
<comment type="similarity">
    <text evidence="4 18">In the C-terminal section; belongs to the NnrD/CARKD family.</text>
</comment>
<keyword evidence="6 17" id="KW-0547">Nucleotide-binding</keyword>
<reference evidence="21 22" key="1">
    <citation type="submission" date="2013-04" db="EMBL/GenBank/DDBJ databases">
        <title>The Genome Sequence of Propionimicrobium lymphophilum ACS-093-V-SCH5.</title>
        <authorList>
            <consortium name="The Broad Institute Genomics Platform"/>
            <person name="Earl A."/>
            <person name="Ward D."/>
            <person name="Feldgarden M."/>
            <person name="Gevers D."/>
            <person name="Saerens B."/>
            <person name="Vaneechoutte M."/>
            <person name="Walker B."/>
            <person name="Young S."/>
            <person name="Zeng Q."/>
            <person name="Gargeya S."/>
            <person name="Fitzgerald M."/>
            <person name="Haas B."/>
            <person name="Abouelleil A."/>
            <person name="Allen A.W."/>
            <person name="Alvarado L."/>
            <person name="Arachchi H.M."/>
            <person name="Berlin A.M."/>
            <person name="Chapman S.B."/>
            <person name="Gainer-Dewar J."/>
            <person name="Goldberg J."/>
            <person name="Griggs A."/>
            <person name="Gujja S."/>
            <person name="Hansen M."/>
            <person name="Howarth C."/>
            <person name="Imamovic A."/>
            <person name="Ireland A."/>
            <person name="Larimer J."/>
            <person name="McCowan C."/>
            <person name="Murphy C."/>
            <person name="Pearson M."/>
            <person name="Poon T.W."/>
            <person name="Priest M."/>
            <person name="Roberts A."/>
            <person name="Saif S."/>
            <person name="Shea T."/>
            <person name="Sisk P."/>
            <person name="Sykes S."/>
            <person name="Wortman J."/>
            <person name="Nusbaum C."/>
            <person name="Birren B."/>
        </authorList>
    </citation>
    <scope>NUCLEOTIDE SEQUENCE [LARGE SCALE GENOMIC DNA]</scope>
    <source>
        <strain evidence="21 22">ACS-093-V-SCH5</strain>
    </source>
</reference>
<keyword evidence="22" id="KW-1185">Reference proteome</keyword>
<evidence type="ECO:0000256" key="18">
    <source>
        <dbReference type="PIRNR" id="PIRNR017184"/>
    </source>
</evidence>
<keyword evidence="8 17" id="KW-0521">NADP</keyword>
<dbReference type="AlphaFoldDB" id="S2W261"/>